<dbReference type="Proteomes" id="UP000183508">
    <property type="component" value="Unassembled WGS sequence"/>
</dbReference>
<evidence type="ECO:0000313" key="2">
    <source>
        <dbReference type="EMBL" id="SFU50936.1"/>
    </source>
</evidence>
<feature type="compositionally biased region" description="Polar residues" evidence="1">
    <location>
        <begin position="44"/>
        <end position="55"/>
    </location>
</feature>
<dbReference type="STRING" id="392015.SAMN05421543_10313"/>
<dbReference type="AlphaFoldDB" id="A0A1I7GRP6"/>
<evidence type="ECO:0000256" key="1">
    <source>
        <dbReference type="SAM" id="MobiDB-lite"/>
    </source>
</evidence>
<name>A0A1I7GRP6_9BACL</name>
<protein>
    <submittedName>
        <fullName evidence="2">Uncharacterized protein</fullName>
    </submittedName>
</protein>
<reference evidence="3" key="1">
    <citation type="submission" date="2016-10" db="EMBL/GenBank/DDBJ databases">
        <authorList>
            <person name="Varghese N."/>
        </authorList>
    </citation>
    <scope>NUCLEOTIDE SEQUENCE [LARGE SCALE GENOMIC DNA]</scope>
    <source>
        <strain evidence="3">DSM 17980</strain>
    </source>
</reference>
<feature type="region of interest" description="Disordered" evidence="1">
    <location>
        <begin position="30"/>
        <end position="134"/>
    </location>
</feature>
<evidence type="ECO:0000313" key="3">
    <source>
        <dbReference type="Proteomes" id="UP000183508"/>
    </source>
</evidence>
<accession>A0A1I7GRP6</accession>
<proteinExistence type="predicted"/>
<organism evidence="2 3">
    <name type="scientific">Alicyclobacillus macrosporangiidus</name>
    <dbReference type="NCBI Taxonomy" id="392015"/>
    <lineage>
        <taxon>Bacteria</taxon>
        <taxon>Bacillati</taxon>
        <taxon>Bacillota</taxon>
        <taxon>Bacilli</taxon>
        <taxon>Bacillales</taxon>
        <taxon>Alicyclobacillaceae</taxon>
        <taxon>Alicyclobacillus</taxon>
    </lineage>
</organism>
<dbReference type="RefSeq" id="WP_139234548.1">
    <property type="nucleotide sequence ID" value="NZ_FPBV01000003.1"/>
</dbReference>
<sequence length="134" mass="13878">MHQVVQELQDLQRQMTQVIRQLQQMHQRLQTALGSAQQQQQPQMTGMHTLSRSSGGTIGSGVPAAGSVSDARLGSGVHSYGAAYAPAGPSSTATPGAPGRGVQSGALAGVLRADGHPPATPGRQSEHTVYGRLM</sequence>
<gene>
    <name evidence="2" type="ORF">SAMN05421543_10313</name>
</gene>
<keyword evidence="3" id="KW-1185">Reference proteome</keyword>
<dbReference type="EMBL" id="FPBV01000003">
    <property type="protein sequence ID" value="SFU50936.1"/>
    <property type="molecule type" value="Genomic_DNA"/>
</dbReference>